<dbReference type="AlphaFoldDB" id="A0A2W1LRX2"/>
<evidence type="ECO:0000256" key="4">
    <source>
        <dbReference type="ARBA" id="ARBA00022989"/>
    </source>
</evidence>
<dbReference type="GO" id="GO:0003700">
    <property type="term" value="F:DNA-binding transcription factor activity"/>
    <property type="evidence" value="ECO:0007669"/>
    <property type="project" value="InterPro"/>
</dbReference>
<keyword evidence="5" id="KW-0805">Transcription regulation</keyword>
<dbReference type="SUPFAM" id="SSF46689">
    <property type="entry name" value="Homeodomain-like"/>
    <property type="match status" value="2"/>
</dbReference>
<dbReference type="PANTHER" id="PTHR43280">
    <property type="entry name" value="ARAC-FAMILY TRANSCRIPTIONAL REGULATOR"/>
    <property type="match status" value="1"/>
</dbReference>
<dbReference type="RefSeq" id="WP_111148560.1">
    <property type="nucleotide sequence ID" value="NZ_QKRB01000054.1"/>
</dbReference>
<dbReference type="Proteomes" id="UP000249522">
    <property type="component" value="Unassembled WGS sequence"/>
</dbReference>
<protein>
    <submittedName>
        <fullName evidence="11">AraC family transcriptional regulator</fullName>
    </submittedName>
</protein>
<dbReference type="Pfam" id="PF12833">
    <property type="entry name" value="HTH_18"/>
    <property type="match status" value="1"/>
</dbReference>
<evidence type="ECO:0000256" key="3">
    <source>
        <dbReference type="ARBA" id="ARBA00022692"/>
    </source>
</evidence>
<comment type="subcellular location">
    <subcellularLocation>
        <location evidence="1">Cell membrane</location>
        <topology evidence="1">Multi-pass membrane protein</topology>
    </subcellularLocation>
</comment>
<dbReference type="OrthoDB" id="1975037at2"/>
<accession>A0A2W1LRX2</accession>
<dbReference type="GO" id="GO:0043565">
    <property type="term" value="F:sequence-specific DNA binding"/>
    <property type="evidence" value="ECO:0007669"/>
    <property type="project" value="InterPro"/>
</dbReference>
<keyword evidence="6" id="KW-0238">DNA-binding</keyword>
<evidence type="ECO:0000313" key="12">
    <source>
        <dbReference type="Proteomes" id="UP000249522"/>
    </source>
</evidence>
<comment type="caution">
    <text evidence="11">The sequence shown here is derived from an EMBL/GenBank/DDBJ whole genome shotgun (WGS) entry which is preliminary data.</text>
</comment>
<sequence length="772" mass="88870">MSRFSLFSKMILFGCAVSVLPLLALGYFSFQKSSASIQQQVNESNLQIMSQINGSTEQILRTIDYTLNYVINTNQLQEALYRQLTYHDFQLYYNLKRELSLLQSPETHVTDVILANASKDWLINNRGLYTFSGYEHQETLSELMKLPESTSWVLLETGTIGSSDNESYGCSHTIVLVKKMPLLHLGEKRGAAFATIPSCQLGATLGNQDSSKRTMVLGSDYRIVAHPQPSMTGKYLHETPEGRNLEPDLFAGDAGQFTLDAGGRELSVTYVRSSFNGWVYASFTEMGEYTREARSIGWFTFYVSALMVILAVLFLWLGSRKVYMPIRQMFQAIAERLPVHIATSRNELQVIDAHIKALFASNTQLQEELDQTSRQVRTYFLLRLYQDQLAPGEIMERFRLLGYDRQVDDWQRLIVMTLQIDSLDDTRYSPKDQDLLLFAINNIVEEMIPPGDRLPPVIVDQTQVTLVGSAGRSEEEFGNNIYKLTEQIQQQLKHYLDLDVSIGISLPFDSLKKAGRAYQEGLEALKHRLKFGKGVIIPYYSLNEGKHSGVSFYPKQLENQLTDAVKLADEAKALELLKQCLDQIFSSEHTPREYQISLIRLLNALLIVMQEAGIRWQQLGLQESSVYDELLQLYVYPEIDSWFRLRLIIPMADVFRQRQESQYHNLSERIITMIQHEYETDLTLEKCASRLHYNAFYLSSVFKKETNLTFSEYLFQYRLNKAKQWLVETDMSIKDIAERLTYNNSQNFIRSFRKQENMTPGQYRKQYSSPGS</sequence>
<keyword evidence="3 9" id="KW-0812">Transmembrane</keyword>
<proteinExistence type="predicted"/>
<dbReference type="PANTHER" id="PTHR43280:SF10">
    <property type="entry name" value="REGULATORY PROTEIN POCR"/>
    <property type="match status" value="1"/>
</dbReference>
<evidence type="ECO:0000256" key="1">
    <source>
        <dbReference type="ARBA" id="ARBA00004651"/>
    </source>
</evidence>
<evidence type="ECO:0000256" key="5">
    <source>
        <dbReference type="ARBA" id="ARBA00023015"/>
    </source>
</evidence>
<evidence type="ECO:0000313" key="11">
    <source>
        <dbReference type="EMBL" id="PZD94197.1"/>
    </source>
</evidence>
<gene>
    <name evidence="11" type="ORF">DNH61_19845</name>
</gene>
<dbReference type="SMART" id="SM00342">
    <property type="entry name" value="HTH_ARAC"/>
    <property type="match status" value="1"/>
</dbReference>
<name>A0A2W1LRX2_9BACL</name>
<evidence type="ECO:0000256" key="2">
    <source>
        <dbReference type="ARBA" id="ARBA00022475"/>
    </source>
</evidence>
<dbReference type="GO" id="GO:0005886">
    <property type="term" value="C:plasma membrane"/>
    <property type="evidence" value="ECO:0007669"/>
    <property type="project" value="UniProtKB-SubCell"/>
</dbReference>
<reference evidence="11 12" key="1">
    <citation type="submission" date="2018-06" db="EMBL/GenBank/DDBJ databases">
        <title>Paenibacillus imtechensis sp. nov.</title>
        <authorList>
            <person name="Pinnaka A.K."/>
            <person name="Singh H."/>
            <person name="Kaur M."/>
        </authorList>
    </citation>
    <scope>NUCLEOTIDE SEQUENCE [LARGE SCALE GENOMIC DNA]</scope>
    <source>
        <strain evidence="11 12">SMB1</strain>
    </source>
</reference>
<evidence type="ECO:0000256" key="8">
    <source>
        <dbReference type="ARBA" id="ARBA00023163"/>
    </source>
</evidence>
<dbReference type="Pfam" id="PF17853">
    <property type="entry name" value="GGDEF_2"/>
    <property type="match status" value="1"/>
</dbReference>
<keyword evidence="7 9" id="KW-0472">Membrane</keyword>
<keyword evidence="2" id="KW-1003">Cell membrane</keyword>
<dbReference type="Gene3D" id="1.10.10.60">
    <property type="entry name" value="Homeodomain-like"/>
    <property type="match status" value="2"/>
</dbReference>
<evidence type="ECO:0000256" key="7">
    <source>
        <dbReference type="ARBA" id="ARBA00023136"/>
    </source>
</evidence>
<organism evidence="11 12">
    <name type="scientific">Paenibacillus sambharensis</name>
    <dbReference type="NCBI Taxonomy" id="1803190"/>
    <lineage>
        <taxon>Bacteria</taxon>
        <taxon>Bacillati</taxon>
        <taxon>Bacillota</taxon>
        <taxon>Bacilli</taxon>
        <taxon>Bacillales</taxon>
        <taxon>Paenibacillaceae</taxon>
        <taxon>Paenibacillus</taxon>
    </lineage>
</organism>
<dbReference type="InterPro" id="IPR041522">
    <property type="entry name" value="CdaR_GGDEF"/>
</dbReference>
<feature type="transmembrane region" description="Helical" evidence="9">
    <location>
        <begin position="296"/>
        <end position="317"/>
    </location>
</feature>
<dbReference type="Pfam" id="PF02743">
    <property type="entry name" value="dCache_1"/>
    <property type="match status" value="1"/>
</dbReference>
<evidence type="ECO:0000256" key="6">
    <source>
        <dbReference type="ARBA" id="ARBA00023125"/>
    </source>
</evidence>
<feature type="domain" description="HTH araC/xylS-type" evidence="10">
    <location>
        <begin position="668"/>
        <end position="766"/>
    </location>
</feature>
<dbReference type="PROSITE" id="PS01124">
    <property type="entry name" value="HTH_ARAC_FAMILY_2"/>
    <property type="match status" value="1"/>
</dbReference>
<dbReference type="InterPro" id="IPR009057">
    <property type="entry name" value="Homeodomain-like_sf"/>
</dbReference>
<evidence type="ECO:0000259" key="10">
    <source>
        <dbReference type="PROSITE" id="PS01124"/>
    </source>
</evidence>
<keyword evidence="4 9" id="KW-1133">Transmembrane helix</keyword>
<keyword evidence="12" id="KW-1185">Reference proteome</keyword>
<evidence type="ECO:0000256" key="9">
    <source>
        <dbReference type="SAM" id="Phobius"/>
    </source>
</evidence>
<keyword evidence="8" id="KW-0804">Transcription</keyword>
<dbReference type="EMBL" id="QKRB01000054">
    <property type="protein sequence ID" value="PZD94197.1"/>
    <property type="molecule type" value="Genomic_DNA"/>
</dbReference>
<dbReference type="InterPro" id="IPR018060">
    <property type="entry name" value="HTH_AraC"/>
</dbReference>
<dbReference type="InterPro" id="IPR033479">
    <property type="entry name" value="dCache_1"/>
</dbReference>